<organism evidence="3 4">
    <name type="scientific">Acuticoccus sediminis</name>
    <dbReference type="NCBI Taxonomy" id="2184697"/>
    <lineage>
        <taxon>Bacteria</taxon>
        <taxon>Pseudomonadati</taxon>
        <taxon>Pseudomonadota</taxon>
        <taxon>Alphaproteobacteria</taxon>
        <taxon>Hyphomicrobiales</taxon>
        <taxon>Amorphaceae</taxon>
        <taxon>Acuticoccus</taxon>
    </lineage>
</organism>
<dbReference type="CDD" id="cd05233">
    <property type="entry name" value="SDR_c"/>
    <property type="match status" value="1"/>
</dbReference>
<comment type="similarity">
    <text evidence="1">Belongs to the short-chain dehydrogenases/reductases (SDR) family.</text>
</comment>
<dbReference type="PANTHER" id="PTHR43477:SF1">
    <property type="entry name" value="DIHYDROANTICAPSIN 7-DEHYDROGENASE"/>
    <property type="match status" value="1"/>
</dbReference>
<dbReference type="Proteomes" id="UP000249590">
    <property type="component" value="Unassembled WGS sequence"/>
</dbReference>
<dbReference type="RefSeq" id="WP_111351662.1">
    <property type="nucleotide sequence ID" value="NZ_JAIWKD010000004.1"/>
</dbReference>
<keyword evidence="4" id="KW-1185">Reference proteome</keyword>
<evidence type="ECO:0000256" key="2">
    <source>
        <dbReference type="ARBA" id="ARBA00023002"/>
    </source>
</evidence>
<dbReference type="Pfam" id="PF13561">
    <property type="entry name" value="adh_short_C2"/>
    <property type="match status" value="1"/>
</dbReference>
<dbReference type="OrthoDB" id="7255009at2"/>
<dbReference type="PRINTS" id="PR00081">
    <property type="entry name" value="GDHRDH"/>
</dbReference>
<dbReference type="PANTHER" id="PTHR43477">
    <property type="entry name" value="DIHYDROANTICAPSIN 7-DEHYDROGENASE"/>
    <property type="match status" value="1"/>
</dbReference>
<dbReference type="EMBL" id="QHHQ01000008">
    <property type="protein sequence ID" value="RAH97817.1"/>
    <property type="molecule type" value="Genomic_DNA"/>
</dbReference>
<protein>
    <submittedName>
        <fullName evidence="3">Short-chain dehydrogenase</fullName>
    </submittedName>
</protein>
<dbReference type="InterPro" id="IPR002347">
    <property type="entry name" value="SDR_fam"/>
</dbReference>
<dbReference type="InterPro" id="IPR036291">
    <property type="entry name" value="NAD(P)-bd_dom_sf"/>
</dbReference>
<dbReference type="FunFam" id="3.40.50.720:FF:000084">
    <property type="entry name" value="Short-chain dehydrogenase reductase"/>
    <property type="match status" value="1"/>
</dbReference>
<dbReference type="AlphaFoldDB" id="A0A8B2NN45"/>
<reference evidence="3 4" key="1">
    <citation type="submission" date="2018-05" db="EMBL/GenBank/DDBJ databases">
        <title>Acuticoccus sediminis sp. nov., isolated from deep-sea sediment of Indian Ocean.</title>
        <authorList>
            <person name="Liu X."/>
            <person name="Lai Q."/>
            <person name="Du Y."/>
            <person name="Sun F."/>
            <person name="Zhang X."/>
            <person name="Wang S."/>
            <person name="Shao Z."/>
        </authorList>
    </citation>
    <scope>NUCLEOTIDE SEQUENCE [LARGE SCALE GENOMIC DNA]</scope>
    <source>
        <strain evidence="3 4">PTG4-2</strain>
    </source>
</reference>
<dbReference type="PRINTS" id="PR00080">
    <property type="entry name" value="SDRFAMILY"/>
</dbReference>
<dbReference type="InterPro" id="IPR051122">
    <property type="entry name" value="SDR_DHRS6-like"/>
</dbReference>
<evidence type="ECO:0000313" key="4">
    <source>
        <dbReference type="Proteomes" id="UP000249590"/>
    </source>
</evidence>
<sequence>MTGRLEGRRILVTGGASGIGLATVERFRAEGAGVAVIDLKGPGVLAADLRSAEATREAVTAAAGALGGLDGLVNAVGIDLLTPFGDMTDAEWDDVMAVNLTGPMRVCRYALPHMSAAGGTIVNVASAAGLSPLARRAAYCSSKAGLIMLGKTLAKELAPAGIRVNTVCPGAVDTPLFRTSYENDADPGAALEAIRDRYALHRVAEPHELADAILYLTSDESSYVTGTAFAVDGGRTFH</sequence>
<keyword evidence="2" id="KW-0560">Oxidoreductase</keyword>
<accession>A0A8B2NN45</accession>
<gene>
    <name evidence="3" type="ORF">DLJ53_28705</name>
</gene>
<dbReference type="PROSITE" id="PS00061">
    <property type="entry name" value="ADH_SHORT"/>
    <property type="match status" value="1"/>
</dbReference>
<dbReference type="GO" id="GO:0016491">
    <property type="term" value="F:oxidoreductase activity"/>
    <property type="evidence" value="ECO:0007669"/>
    <property type="project" value="UniProtKB-KW"/>
</dbReference>
<evidence type="ECO:0000313" key="3">
    <source>
        <dbReference type="EMBL" id="RAH97817.1"/>
    </source>
</evidence>
<dbReference type="SUPFAM" id="SSF51735">
    <property type="entry name" value="NAD(P)-binding Rossmann-fold domains"/>
    <property type="match status" value="1"/>
</dbReference>
<comment type="caution">
    <text evidence="3">The sequence shown here is derived from an EMBL/GenBank/DDBJ whole genome shotgun (WGS) entry which is preliminary data.</text>
</comment>
<dbReference type="Gene3D" id="3.40.50.720">
    <property type="entry name" value="NAD(P)-binding Rossmann-like Domain"/>
    <property type="match status" value="1"/>
</dbReference>
<name>A0A8B2NN45_9HYPH</name>
<dbReference type="InterPro" id="IPR020904">
    <property type="entry name" value="Sc_DH/Rdtase_CS"/>
</dbReference>
<proteinExistence type="inferred from homology"/>
<evidence type="ECO:0000256" key="1">
    <source>
        <dbReference type="ARBA" id="ARBA00006484"/>
    </source>
</evidence>